<gene>
    <name evidence="1" type="ORF">AArcSl_2920</name>
</gene>
<name>A0A343TN59_9EURY</name>
<dbReference type="InterPro" id="IPR036086">
    <property type="entry name" value="ParB/Sulfiredoxin_sf"/>
</dbReference>
<dbReference type="SUPFAM" id="SSF110849">
    <property type="entry name" value="ParB/Sulfiredoxin"/>
    <property type="match status" value="1"/>
</dbReference>
<dbReference type="AlphaFoldDB" id="A0A343TN59"/>
<evidence type="ECO:0000313" key="2">
    <source>
        <dbReference type="Proteomes" id="UP000263012"/>
    </source>
</evidence>
<keyword evidence="2" id="KW-1185">Reference proteome</keyword>
<evidence type="ECO:0008006" key="3">
    <source>
        <dbReference type="Google" id="ProtNLM"/>
    </source>
</evidence>
<reference evidence="2" key="1">
    <citation type="submission" date="2017-11" db="EMBL/GenBank/DDBJ databases">
        <title>Phenotypic and genomic properties of facultatively anaerobic sulfur-reducing natronoarchaea from hypersaline soda lakes.</title>
        <authorList>
            <person name="Sorokin D.Y."/>
            <person name="Kublanov I.V."/>
            <person name="Roman P."/>
            <person name="Sinninghe Damste J.S."/>
            <person name="Golyshin P.N."/>
            <person name="Rojo D."/>
            <person name="Ciordia S."/>
            <person name="Mena M.D.C."/>
            <person name="Ferrer M."/>
            <person name="Messina E."/>
            <person name="Smedile F."/>
            <person name="La Spada G."/>
            <person name="La Cono V."/>
            <person name="Yakimov M.M."/>
        </authorList>
    </citation>
    <scope>NUCLEOTIDE SEQUENCE [LARGE SCALE GENOMIC DNA]</scope>
    <source>
        <strain evidence="2">AArc-Sl</strain>
    </source>
</reference>
<dbReference type="KEGG" id="hdf:AArcSl_2920"/>
<evidence type="ECO:0000313" key="1">
    <source>
        <dbReference type="EMBL" id="AUX10531.1"/>
    </source>
</evidence>
<dbReference type="EMBL" id="CP025066">
    <property type="protein sequence ID" value="AUX10531.1"/>
    <property type="molecule type" value="Genomic_DNA"/>
</dbReference>
<organism evidence="1 2">
    <name type="scientific">Halalkaliarchaeum desulfuricum</name>
    <dbReference type="NCBI Taxonomy" id="2055893"/>
    <lineage>
        <taxon>Archaea</taxon>
        <taxon>Methanobacteriati</taxon>
        <taxon>Methanobacteriota</taxon>
        <taxon>Stenosarchaea group</taxon>
        <taxon>Halobacteria</taxon>
        <taxon>Halobacteriales</taxon>
        <taxon>Haloferacaceae</taxon>
        <taxon>Halalkaliarchaeum</taxon>
    </lineage>
</organism>
<proteinExistence type="predicted"/>
<protein>
    <recommendedName>
        <fullName evidence="3">ParB/Sulfiredoxin domain-containing protein</fullName>
    </recommendedName>
</protein>
<accession>A0A343TN59</accession>
<dbReference type="Proteomes" id="UP000263012">
    <property type="component" value="Chromosome"/>
</dbReference>
<sequence>MWDGDWDRDLPPVDSSIKYRSVVERFRNDTPWQETEVYQTALKKIESGESYWNGCRSRDELKKRTSTVDELYRDIRDSGFKSQSEIHGKSVKEILLSGSFDRSKTDVTVAIGRDGEILFVDGNHRFAIAHVLGLDELPVRVVVRHAQWHKIRESIRDSDDPDSLPETYRQYLDHPDIESVLSNT</sequence>